<dbReference type="EMBL" id="QOUX01000026">
    <property type="protein sequence ID" value="RXJ02279.1"/>
    <property type="molecule type" value="Genomic_DNA"/>
</dbReference>
<proteinExistence type="predicted"/>
<accession>A0A4V1LGM5</accession>
<dbReference type="Pfam" id="PF26154">
    <property type="entry name" value="DUF8042"/>
    <property type="match status" value="1"/>
</dbReference>
<evidence type="ECO:0000259" key="1">
    <source>
        <dbReference type="Pfam" id="PF26154"/>
    </source>
</evidence>
<name>A0A4V1LGM5_9BACI</name>
<dbReference type="RefSeq" id="WP_129077686.1">
    <property type="nucleotide sequence ID" value="NZ_QOUX01000026.1"/>
</dbReference>
<feature type="domain" description="DUF8042" evidence="1">
    <location>
        <begin position="7"/>
        <end position="115"/>
    </location>
</feature>
<evidence type="ECO:0000313" key="3">
    <source>
        <dbReference type="Proteomes" id="UP000290649"/>
    </source>
</evidence>
<reference evidence="2 3" key="1">
    <citation type="journal article" date="2019" name="Int. J. Syst. Evol. Microbiol.">
        <title>Anaerobacillus alkaliphilus sp. nov., a novel alkaliphilic and moderately halophilic bacterium.</title>
        <authorList>
            <person name="Borsodi A.K."/>
            <person name="Aszalos J.M."/>
            <person name="Bihari P."/>
            <person name="Nagy I."/>
            <person name="Schumann P."/>
            <person name="Sproer C."/>
            <person name="Kovacs A.L."/>
            <person name="Boka K."/>
            <person name="Dobosy P."/>
            <person name="Ovari M."/>
            <person name="Szili-Kovacs T."/>
            <person name="Toth E."/>
        </authorList>
    </citation>
    <scope>NUCLEOTIDE SEQUENCE [LARGE SCALE GENOMIC DNA]</scope>
    <source>
        <strain evidence="2 3">B16-10</strain>
    </source>
</reference>
<dbReference type="AlphaFoldDB" id="A0A4V1LGM5"/>
<dbReference type="OrthoDB" id="1683192at2"/>
<dbReference type="Proteomes" id="UP000290649">
    <property type="component" value="Unassembled WGS sequence"/>
</dbReference>
<comment type="caution">
    <text evidence="2">The sequence shown here is derived from an EMBL/GenBank/DDBJ whole genome shotgun (WGS) entry which is preliminary data.</text>
</comment>
<organism evidence="2 3">
    <name type="scientific">Anaerobacillus alkaliphilus</name>
    <dbReference type="NCBI Taxonomy" id="1548597"/>
    <lineage>
        <taxon>Bacteria</taxon>
        <taxon>Bacillati</taxon>
        <taxon>Bacillota</taxon>
        <taxon>Bacilli</taxon>
        <taxon>Bacillales</taxon>
        <taxon>Bacillaceae</taxon>
        <taxon>Anaerobacillus</taxon>
    </lineage>
</organism>
<keyword evidence="3" id="KW-1185">Reference proteome</keyword>
<dbReference type="InterPro" id="IPR058355">
    <property type="entry name" value="DUF8042"/>
</dbReference>
<protein>
    <recommendedName>
        <fullName evidence="1">DUF8042 domain-containing protein</fullName>
    </recommendedName>
</protein>
<sequence length="123" mass="14411">MSINIEEVCQEYINYNQKLIPAMEQIIIGFKKQDEHQALNLFDQAIDGVKWCIDIISHLEGILREFGLIFEKAKINNILIELVSTLENQDFVLIADLLEYELLESLNNWLESIGKYHNVIRFK</sequence>
<gene>
    <name evidence="2" type="ORF">DS745_07775</name>
</gene>
<evidence type="ECO:0000313" key="2">
    <source>
        <dbReference type="EMBL" id="RXJ02279.1"/>
    </source>
</evidence>